<feature type="transmembrane region" description="Helical" evidence="8">
    <location>
        <begin position="239"/>
        <end position="258"/>
    </location>
</feature>
<feature type="transmembrane region" description="Helical" evidence="8">
    <location>
        <begin position="180"/>
        <end position="198"/>
    </location>
</feature>
<evidence type="ECO:0000313" key="10">
    <source>
        <dbReference type="EMBL" id="MBA5776318.1"/>
    </source>
</evidence>
<reference evidence="10 11" key="1">
    <citation type="submission" date="2020-07" db="EMBL/GenBank/DDBJ databases">
        <title>Stappia sp., F7233, whole genome shotgun sequencing project.</title>
        <authorList>
            <person name="Jiang S."/>
            <person name="Liu Z.W."/>
            <person name="Du Z.J."/>
        </authorList>
    </citation>
    <scope>NUCLEOTIDE SEQUENCE [LARGE SCALE GENOMIC DNA]</scope>
    <source>
        <strain evidence="10 11">F7233</strain>
    </source>
</reference>
<dbReference type="EMBL" id="JACFXV010000042">
    <property type="protein sequence ID" value="MBA5776318.1"/>
    <property type="molecule type" value="Genomic_DNA"/>
</dbReference>
<evidence type="ECO:0000256" key="2">
    <source>
        <dbReference type="ARBA" id="ARBA00007783"/>
    </source>
</evidence>
<evidence type="ECO:0000256" key="3">
    <source>
        <dbReference type="ARBA" id="ARBA00022448"/>
    </source>
</evidence>
<dbReference type="GO" id="GO:0140359">
    <property type="term" value="F:ABC-type transporter activity"/>
    <property type="evidence" value="ECO:0007669"/>
    <property type="project" value="InterPro"/>
</dbReference>
<evidence type="ECO:0000313" key="11">
    <source>
        <dbReference type="Proteomes" id="UP000541109"/>
    </source>
</evidence>
<keyword evidence="11" id="KW-1185">Reference proteome</keyword>
<evidence type="ECO:0000256" key="8">
    <source>
        <dbReference type="SAM" id="Phobius"/>
    </source>
</evidence>
<dbReference type="PRINTS" id="PR00164">
    <property type="entry name" value="ABC2TRNSPORT"/>
</dbReference>
<feature type="domain" description="ABC-2 type transporter transmembrane" evidence="9">
    <location>
        <begin position="20"/>
        <end position="227"/>
    </location>
</feature>
<sequence>MTSSTFPPHSSVFKTHIRVVAALTIREMTTRYGRKIGGYFWAILDPVAFIGLMSIVFSSVSHTPPIGRSFMLFYATGYLSFWIYRTLAEQTSTAVKFNKSLLTYPVVTPYDAVLARAALQIVTQFIVCTIIFGGMAFFITPFPSIDFANLMGATIVATGLGFGIGLLNTTLFNLSGLYERIFTIANRPLFLISGVFFLPDSIPTPYRDYLLWNPIVHIIGWFRRAFYPAYRAAYVDETWLISLAFGSTLAGLVLLKIFGTRLRESE</sequence>
<keyword evidence="3" id="KW-0813">Transport</keyword>
<keyword evidence="5 8" id="KW-0812">Transmembrane</keyword>
<comment type="caution">
    <text evidence="10">The sequence shown here is derived from an EMBL/GenBank/DDBJ whole genome shotgun (WGS) entry which is preliminary data.</text>
</comment>
<feature type="transmembrane region" description="Helical" evidence="8">
    <location>
        <begin position="117"/>
        <end position="140"/>
    </location>
</feature>
<dbReference type="Proteomes" id="UP000541109">
    <property type="component" value="Unassembled WGS sequence"/>
</dbReference>
<dbReference type="InterPro" id="IPR013525">
    <property type="entry name" value="ABC2_TM"/>
</dbReference>
<dbReference type="AlphaFoldDB" id="A0A839AB99"/>
<evidence type="ECO:0000256" key="6">
    <source>
        <dbReference type="ARBA" id="ARBA00022989"/>
    </source>
</evidence>
<accession>A0A839AB99</accession>
<comment type="subcellular location">
    <subcellularLocation>
        <location evidence="1">Cell inner membrane</location>
        <topology evidence="1">Multi-pass membrane protein</topology>
    </subcellularLocation>
</comment>
<organism evidence="10 11">
    <name type="scientific">Stappia albiluteola</name>
    <dbReference type="NCBI Taxonomy" id="2758565"/>
    <lineage>
        <taxon>Bacteria</taxon>
        <taxon>Pseudomonadati</taxon>
        <taxon>Pseudomonadota</taxon>
        <taxon>Alphaproteobacteria</taxon>
        <taxon>Hyphomicrobiales</taxon>
        <taxon>Stappiaceae</taxon>
        <taxon>Stappia</taxon>
    </lineage>
</organism>
<dbReference type="Pfam" id="PF01061">
    <property type="entry name" value="ABC2_membrane"/>
    <property type="match status" value="1"/>
</dbReference>
<dbReference type="PANTHER" id="PTHR30413">
    <property type="entry name" value="INNER MEMBRANE TRANSPORT PERMEASE"/>
    <property type="match status" value="1"/>
</dbReference>
<proteinExistence type="inferred from homology"/>
<dbReference type="GO" id="GO:0015920">
    <property type="term" value="P:lipopolysaccharide transport"/>
    <property type="evidence" value="ECO:0007669"/>
    <property type="project" value="TreeGrafter"/>
</dbReference>
<evidence type="ECO:0000256" key="7">
    <source>
        <dbReference type="ARBA" id="ARBA00023136"/>
    </source>
</evidence>
<feature type="transmembrane region" description="Helical" evidence="8">
    <location>
        <begin position="69"/>
        <end position="87"/>
    </location>
</feature>
<feature type="transmembrane region" description="Helical" evidence="8">
    <location>
        <begin position="147"/>
        <end position="168"/>
    </location>
</feature>
<keyword evidence="4" id="KW-1003">Cell membrane</keyword>
<gene>
    <name evidence="10" type="ORF">H2509_04170</name>
</gene>
<dbReference type="InterPro" id="IPR000412">
    <property type="entry name" value="ABC_2_transport"/>
</dbReference>
<evidence type="ECO:0000256" key="4">
    <source>
        <dbReference type="ARBA" id="ARBA00022475"/>
    </source>
</evidence>
<evidence type="ECO:0000259" key="9">
    <source>
        <dbReference type="Pfam" id="PF01061"/>
    </source>
</evidence>
<dbReference type="PANTHER" id="PTHR30413:SF8">
    <property type="entry name" value="TRANSPORT PERMEASE PROTEIN"/>
    <property type="match status" value="1"/>
</dbReference>
<keyword evidence="6 8" id="KW-1133">Transmembrane helix</keyword>
<dbReference type="RefSeq" id="WP_182162610.1">
    <property type="nucleotide sequence ID" value="NZ_JACFXV010000042.1"/>
</dbReference>
<evidence type="ECO:0000256" key="1">
    <source>
        <dbReference type="ARBA" id="ARBA00004429"/>
    </source>
</evidence>
<evidence type="ECO:0000256" key="5">
    <source>
        <dbReference type="ARBA" id="ARBA00022692"/>
    </source>
</evidence>
<name>A0A839AB99_9HYPH</name>
<keyword evidence="7 8" id="KW-0472">Membrane</keyword>
<comment type="similarity">
    <text evidence="2">Belongs to the ABC-2 integral membrane protein family.</text>
</comment>
<feature type="transmembrane region" description="Helical" evidence="8">
    <location>
        <begin position="38"/>
        <end position="57"/>
    </location>
</feature>
<dbReference type="GO" id="GO:0043190">
    <property type="term" value="C:ATP-binding cassette (ABC) transporter complex"/>
    <property type="evidence" value="ECO:0007669"/>
    <property type="project" value="InterPro"/>
</dbReference>
<protein>
    <submittedName>
        <fullName evidence="10">ABC transporter permease</fullName>
    </submittedName>
</protein>